<feature type="domain" description="Transposase IS204/IS1001/IS1096/IS1165 zinc-finger" evidence="2">
    <location>
        <begin position="42"/>
        <end position="87"/>
    </location>
</feature>
<sequence length="408" mass="47821">MPSNPLLHFITKVINIEDIKVLNYDFITDDEIVIEIQNQSKVGQCPRCGKTTNKTHQNHWYIVRDIPMSDYQVFLKVNRRQLKCTECQKVFSEKLSFVKSRRTYTKRLANKVIKEVLETDVENAARRNRMSSSEIETILKELESELLKEKPNQIKKLGIDEITQLKGGKNYAAVLVDLETRRPIALLEKRNKAVIAEYLSSLGSEILNQIEEVSIDLWIPYKSLIQEMLPNAQVVADRFHVMKQINQELDARRKQEKRAALKIKNRQEREKKLTGLTHSKYPLLKKKECLSVQEQAQIDLLKKVAPDLGEMYRNKEAIRDIFESPITSDEALDKFLEWTQGAYKLFPKSCRTISRWIDEILAYFDRRTTQGIVEGINQKIKLIKCRAYGLTNFNSFRRRVLLNWYFFC</sequence>
<accession>B2J5I6</accession>
<dbReference type="InterPro" id="IPR002560">
    <property type="entry name" value="Transposase_DDE"/>
</dbReference>
<proteinExistence type="predicted"/>
<dbReference type="PhylomeDB" id="B2J5I6"/>
<dbReference type="Proteomes" id="UP000001191">
    <property type="component" value="Chromosome"/>
</dbReference>
<reference evidence="4" key="1">
    <citation type="submission" date="2008-04" db="EMBL/GenBank/DDBJ databases">
        <title>Complete sequence of chromosome of Nostoc punctiforme ATCC 29133.</title>
        <authorList>
            <consortium name="US DOE Joint Genome Institute"/>
            <person name="Copeland A."/>
            <person name="Lucas S."/>
            <person name="Lapidus A."/>
            <person name="Glavina del Rio T."/>
            <person name="Dalin E."/>
            <person name="Tice H."/>
            <person name="Pitluck S."/>
            <person name="Chain P."/>
            <person name="Malfatti S."/>
            <person name="Shin M."/>
            <person name="Vergez L."/>
            <person name="Schmutz J."/>
            <person name="Larimer F."/>
            <person name="Land M."/>
            <person name="Hauser L."/>
            <person name="Kyrpides N."/>
            <person name="Kim E."/>
            <person name="Meeks J.C."/>
            <person name="Elhai J."/>
            <person name="Campbell E.L."/>
            <person name="Thiel T."/>
            <person name="Longmire J."/>
            <person name="Potts M."/>
            <person name="Atlas R."/>
        </authorList>
    </citation>
    <scope>NUCLEOTIDE SEQUENCE [LARGE SCALE GENOMIC DNA]</scope>
    <source>
        <strain evidence="4">ATCC 29133 / PCC 73102</strain>
    </source>
</reference>
<dbReference type="NCBIfam" id="NF033550">
    <property type="entry name" value="transpos_ISL3"/>
    <property type="match status" value="1"/>
</dbReference>
<dbReference type="EnsemblBacteria" id="ACC83718">
    <property type="protein sequence ID" value="ACC83718"/>
    <property type="gene ID" value="Npun_R5409"/>
</dbReference>
<dbReference type="PANTHER" id="PTHR33498:SF1">
    <property type="entry name" value="TRANSPOSASE FOR INSERTION SEQUENCE ELEMENT IS1557"/>
    <property type="match status" value="1"/>
</dbReference>
<dbReference type="KEGG" id="npu:Npun_R5409"/>
<dbReference type="InterPro" id="IPR047951">
    <property type="entry name" value="Transpos_ISL3"/>
</dbReference>
<dbReference type="Pfam" id="PF14690">
    <property type="entry name" value="Zn_ribbon_ISL3"/>
    <property type="match status" value="1"/>
</dbReference>
<feature type="domain" description="Transposase IS204/IS1001/IS1096/IS1165 DDE" evidence="1">
    <location>
        <begin position="157"/>
        <end position="400"/>
    </location>
</feature>
<dbReference type="PANTHER" id="PTHR33498">
    <property type="entry name" value="TRANSPOSASE FOR INSERTION SEQUENCE ELEMENT IS1557"/>
    <property type="match status" value="1"/>
</dbReference>
<gene>
    <name evidence="3" type="ordered locus">Npun_R5409</name>
</gene>
<name>B2J5I6_NOSP7</name>
<evidence type="ECO:0000313" key="4">
    <source>
        <dbReference type="Proteomes" id="UP000001191"/>
    </source>
</evidence>
<evidence type="ECO:0000259" key="1">
    <source>
        <dbReference type="Pfam" id="PF01610"/>
    </source>
</evidence>
<dbReference type="InterPro" id="IPR029261">
    <property type="entry name" value="Transposase_Znf"/>
</dbReference>
<dbReference type="Pfam" id="PF01610">
    <property type="entry name" value="DDE_Tnp_ISL3"/>
    <property type="match status" value="1"/>
</dbReference>
<evidence type="ECO:0000259" key="2">
    <source>
        <dbReference type="Pfam" id="PF14690"/>
    </source>
</evidence>
<dbReference type="EMBL" id="CP001037">
    <property type="protein sequence ID" value="ACC83718.1"/>
    <property type="molecule type" value="Genomic_DNA"/>
</dbReference>
<evidence type="ECO:0000313" key="3">
    <source>
        <dbReference type="EMBL" id="ACC83718.1"/>
    </source>
</evidence>
<dbReference type="AlphaFoldDB" id="B2J5I6"/>
<dbReference type="RefSeq" id="WP_012411666.1">
    <property type="nucleotide sequence ID" value="NC_010628.1"/>
</dbReference>
<organism evidence="3 4">
    <name type="scientific">Nostoc punctiforme (strain ATCC 29133 / PCC 73102)</name>
    <dbReference type="NCBI Taxonomy" id="63737"/>
    <lineage>
        <taxon>Bacteria</taxon>
        <taxon>Bacillati</taxon>
        <taxon>Cyanobacteriota</taxon>
        <taxon>Cyanophyceae</taxon>
        <taxon>Nostocales</taxon>
        <taxon>Nostocaceae</taxon>
        <taxon>Nostoc</taxon>
    </lineage>
</organism>
<dbReference type="HOGENOM" id="CLU_041900_1_1_3"/>
<reference evidence="3 4" key="2">
    <citation type="journal article" date="2013" name="Plant Physiol.">
        <title>A Nostoc punctiforme Sugar Transporter Necessary to Establish a Cyanobacterium-Plant Symbiosis.</title>
        <authorList>
            <person name="Ekman M."/>
            <person name="Picossi S."/>
            <person name="Campbell E.L."/>
            <person name="Meeks J.C."/>
            <person name="Flores E."/>
        </authorList>
    </citation>
    <scope>NUCLEOTIDE SEQUENCE [LARGE SCALE GENOMIC DNA]</scope>
    <source>
        <strain evidence="4">ATCC 29133 / PCC 73102</strain>
    </source>
</reference>
<keyword evidence="4" id="KW-1185">Reference proteome</keyword>
<protein>
    <submittedName>
        <fullName evidence="3">Transposase, IS204/IS1001/IS1096/IS1165 family protein</fullName>
    </submittedName>
</protein>
<dbReference type="eggNOG" id="COG3464">
    <property type="taxonomic scope" value="Bacteria"/>
</dbReference>
<dbReference type="OrthoDB" id="510970at2"/>